<protein>
    <submittedName>
        <fullName evidence="1">Uncharacterized protein</fullName>
    </submittedName>
</protein>
<accession>A0A2A4FS19</accession>
<gene>
    <name evidence="1" type="ORF">COO09_20000</name>
</gene>
<evidence type="ECO:0000313" key="2">
    <source>
        <dbReference type="Proteomes" id="UP000218934"/>
    </source>
</evidence>
<dbReference type="KEGG" id="rdi:CMV14_23630"/>
<dbReference type="AlphaFoldDB" id="A0A2A4FS19"/>
<dbReference type="OrthoDB" id="4736604at2"/>
<comment type="caution">
    <text evidence="1">The sequence shown here is derived from an EMBL/GenBank/DDBJ whole genome shotgun (WGS) entry which is preliminary data.</text>
</comment>
<name>A0A2A4FS19_9SPHN</name>
<dbReference type="Proteomes" id="UP000218934">
    <property type="component" value="Unassembled WGS sequence"/>
</dbReference>
<keyword evidence="2" id="KW-1185">Reference proteome</keyword>
<proteinExistence type="predicted"/>
<dbReference type="RefSeq" id="WP_066968289.1">
    <property type="nucleotide sequence ID" value="NZ_CP023449.1"/>
</dbReference>
<sequence>MARNILIVGHSHIHALRLAAMARRAADPDRPRTRTIYLLDPAFAPEMVEDDFGPALKAAIRDQIDRHDPIIASAIGGNAHAAFAMIPRDRFDFETAGGDTLPLDEEAAILGEAEVRDRLLPWLELEMTRLRLLRAVAGPFWHIESPPPVRSAEWIMAHAESYFTEQPDYHRLGIAPAGVRYRTWLLASRMIRKLCDELGCAYVEVPRQLRGEAGLLRPSLARDATHAGEAFGEAMLQALEAAAAEAGSIPSM</sequence>
<dbReference type="EMBL" id="NWUF01000027">
    <property type="protein sequence ID" value="PCE40494.1"/>
    <property type="molecule type" value="Genomic_DNA"/>
</dbReference>
<organism evidence="1 2">
    <name type="scientific">Rhizorhabdus dicambivorans</name>
    <dbReference type="NCBI Taxonomy" id="1850238"/>
    <lineage>
        <taxon>Bacteria</taxon>
        <taxon>Pseudomonadati</taxon>
        <taxon>Pseudomonadota</taxon>
        <taxon>Alphaproteobacteria</taxon>
        <taxon>Sphingomonadales</taxon>
        <taxon>Sphingomonadaceae</taxon>
        <taxon>Rhizorhabdus</taxon>
    </lineage>
</organism>
<reference evidence="1 2" key="1">
    <citation type="submission" date="2017-09" db="EMBL/GenBank/DDBJ databases">
        <title>The Catabolism of 3,6-Dichlorosalicylic acid is Initiated by the Cytochrome P450 Monooxygenase DsmABC in Rhizorhabdus dicambivorans Ndbn-20.</title>
        <authorList>
            <person name="Na L."/>
        </authorList>
    </citation>
    <scope>NUCLEOTIDE SEQUENCE [LARGE SCALE GENOMIC DNA]</scope>
    <source>
        <strain evidence="1 2">Ndbn-20m</strain>
    </source>
</reference>
<evidence type="ECO:0000313" key="1">
    <source>
        <dbReference type="EMBL" id="PCE40494.1"/>
    </source>
</evidence>